<accession>A0A4Y2F6G0</accession>
<evidence type="ECO:0000313" key="1">
    <source>
        <dbReference type="EMBL" id="GBM35966.1"/>
    </source>
</evidence>
<dbReference type="AlphaFoldDB" id="A0A4Y2F6G0"/>
<protein>
    <submittedName>
        <fullName evidence="1">Uncharacterized protein</fullName>
    </submittedName>
</protein>
<gene>
    <name evidence="1" type="ORF">AVEN_201681_1</name>
</gene>
<keyword evidence="2" id="KW-1185">Reference proteome</keyword>
<proteinExistence type="predicted"/>
<evidence type="ECO:0000313" key="2">
    <source>
        <dbReference type="Proteomes" id="UP000499080"/>
    </source>
</evidence>
<comment type="caution">
    <text evidence="1">The sequence shown here is derived from an EMBL/GenBank/DDBJ whole genome shotgun (WGS) entry which is preliminary data.</text>
</comment>
<organism evidence="1 2">
    <name type="scientific">Araneus ventricosus</name>
    <name type="common">Orbweaver spider</name>
    <name type="synonym">Epeira ventricosa</name>
    <dbReference type="NCBI Taxonomy" id="182803"/>
    <lineage>
        <taxon>Eukaryota</taxon>
        <taxon>Metazoa</taxon>
        <taxon>Ecdysozoa</taxon>
        <taxon>Arthropoda</taxon>
        <taxon>Chelicerata</taxon>
        <taxon>Arachnida</taxon>
        <taxon>Araneae</taxon>
        <taxon>Araneomorphae</taxon>
        <taxon>Entelegynae</taxon>
        <taxon>Araneoidea</taxon>
        <taxon>Araneidae</taxon>
        <taxon>Araneus</taxon>
    </lineage>
</organism>
<reference evidence="1 2" key="1">
    <citation type="journal article" date="2019" name="Sci. Rep.">
        <title>Orb-weaving spider Araneus ventricosus genome elucidates the spidroin gene catalogue.</title>
        <authorList>
            <person name="Kono N."/>
            <person name="Nakamura H."/>
            <person name="Ohtoshi R."/>
            <person name="Moran D.A.P."/>
            <person name="Shinohara A."/>
            <person name="Yoshida Y."/>
            <person name="Fujiwara M."/>
            <person name="Mori M."/>
            <person name="Tomita M."/>
            <person name="Arakawa K."/>
        </authorList>
    </citation>
    <scope>NUCLEOTIDE SEQUENCE [LARGE SCALE GENOMIC DNA]</scope>
</reference>
<dbReference type="Proteomes" id="UP000499080">
    <property type="component" value="Unassembled WGS sequence"/>
</dbReference>
<name>A0A4Y2F6G0_ARAVE</name>
<sequence length="111" mass="12763">MDLSEAEQQHRYGLSTDVRMEFFYSLKTSEILHLKILEQELDKKNMLLSSLSNTKWTSEAVQQQRDGLSTGVTEDNGLFLLTEHLEIYISSLLSKNWMRAYVSPSLSALAY</sequence>
<dbReference type="EMBL" id="BGPR01000799">
    <property type="protein sequence ID" value="GBM35966.1"/>
    <property type="molecule type" value="Genomic_DNA"/>
</dbReference>